<reference evidence="1 2" key="1">
    <citation type="submission" date="2024-01" db="EMBL/GenBank/DDBJ databases">
        <authorList>
            <person name="Waweru B."/>
        </authorList>
    </citation>
    <scope>NUCLEOTIDE SEQUENCE [LARGE SCALE GENOMIC DNA]</scope>
</reference>
<organism evidence="1 2">
    <name type="scientific">Dovyalis caffra</name>
    <dbReference type="NCBI Taxonomy" id="77055"/>
    <lineage>
        <taxon>Eukaryota</taxon>
        <taxon>Viridiplantae</taxon>
        <taxon>Streptophyta</taxon>
        <taxon>Embryophyta</taxon>
        <taxon>Tracheophyta</taxon>
        <taxon>Spermatophyta</taxon>
        <taxon>Magnoliopsida</taxon>
        <taxon>eudicotyledons</taxon>
        <taxon>Gunneridae</taxon>
        <taxon>Pentapetalae</taxon>
        <taxon>rosids</taxon>
        <taxon>fabids</taxon>
        <taxon>Malpighiales</taxon>
        <taxon>Salicaceae</taxon>
        <taxon>Flacourtieae</taxon>
        <taxon>Dovyalis</taxon>
    </lineage>
</organism>
<evidence type="ECO:0000313" key="2">
    <source>
        <dbReference type="Proteomes" id="UP001314170"/>
    </source>
</evidence>
<evidence type="ECO:0000313" key="1">
    <source>
        <dbReference type="EMBL" id="CAK7323499.1"/>
    </source>
</evidence>
<keyword evidence="2" id="KW-1185">Reference proteome</keyword>
<dbReference type="EMBL" id="CAWUPB010000127">
    <property type="protein sequence ID" value="CAK7323499.1"/>
    <property type="molecule type" value="Genomic_DNA"/>
</dbReference>
<name>A0AAV1QTQ0_9ROSI</name>
<protein>
    <submittedName>
        <fullName evidence="1">Uncharacterized protein</fullName>
    </submittedName>
</protein>
<accession>A0AAV1QTQ0</accession>
<dbReference type="Proteomes" id="UP001314170">
    <property type="component" value="Unassembled WGS sequence"/>
</dbReference>
<gene>
    <name evidence="1" type="ORF">DCAF_LOCUS1128</name>
</gene>
<proteinExistence type="predicted"/>
<sequence>MKALIPLYKFHSIRSNSSNFTQDTNPETIRYLDSDKAIAKASQRNSHERNRGGFVIAHILIIEAPKSVANSRD</sequence>
<comment type="caution">
    <text evidence="1">The sequence shown here is derived from an EMBL/GenBank/DDBJ whole genome shotgun (WGS) entry which is preliminary data.</text>
</comment>
<dbReference type="AlphaFoldDB" id="A0AAV1QTQ0"/>